<accession>A0A3D8VN77</accession>
<organism evidence="1 2">
    <name type="scientific">Halobacillus trueperi</name>
    <dbReference type="NCBI Taxonomy" id="156205"/>
    <lineage>
        <taxon>Bacteria</taxon>
        <taxon>Bacillati</taxon>
        <taxon>Bacillota</taxon>
        <taxon>Bacilli</taxon>
        <taxon>Bacillales</taxon>
        <taxon>Bacillaceae</taxon>
        <taxon>Halobacillus</taxon>
    </lineage>
</organism>
<dbReference type="RefSeq" id="WP_115894185.1">
    <property type="nucleotide sequence ID" value="NZ_QTLC01000039.1"/>
</dbReference>
<gene>
    <name evidence="1" type="ORF">DXT76_10795</name>
</gene>
<sequence length="136" mass="15985">MYTFETNGSRTHDELIVYAMDHFEETKELSFSMDVGRFKKILCTLEDIGEIAEDMKNATQIFIVKREGKGYMRLGLFSNVWINADEDTNGEHINYLTYKINKEVLAWLEDTELKETVEHLEMEQTMKSFKEALKEL</sequence>
<dbReference type="AlphaFoldDB" id="A0A3D8VN77"/>
<name>A0A3D8VN77_9BACI</name>
<comment type="caution">
    <text evidence="1">The sequence shown here is derived from an EMBL/GenBank/DDBJ whole genome shotgun (WGS) entry which is preliminary data.</text>
</comment>
<reference evidence="1 2" key="1">
    <citation type="submission" date="2018-08" db="EMBL/GenBank/DDBJ databases">
        <title>Genome sequence of strict halophilic Halobacillus trueperi SS1 isolated from Lunsu, a salty water body of North West Himalayas.</title>
        <authorList>
            <person name="Gupta S."/>
            <person name="Sharma P."/>
            <person name="Dev K."/>
            <person name="Baumler D."/>
            <person name="Sourirajan A."/>
        </authorList>
    </citation>
    <scope>NUCLEOTIDE SEQUENCE [LARGE SCALE GENOMIC DNA]</scope>
    <source>
        <strain evidence="1 2">SS1</strain>
    </source>
</reference>
<proteinExistence type="predicted"/>
<protein>
    <submittedName>
        <fullName evidence="1">Uncharacterized protein</fullName>
    </submittedName>
</protein>
<dbReference type="Proteomes" id="UP000257032">
    <property type="component" value="Unassembled WGS sequence"/>
</dbReference>
<evidence type="ECO:0000313" key="1">
    <source>
        <dbReference type="EMBL" id="RDY70864.1"/>
    </source>
</evidence>
<evidence type="ECO:0000313" key="2">
    <source>
        <dbReference type="Proteomes" id="UP000257032"/>
    </source>
</evidence>
<dbReference type="EMBL" id="QTLC01000039">
    <property type="protein sequence ID" value="RDY70864.1"/>
    <property type="molecule type" value="Genomic_DNA"/>
</dbReference>